<evidence type="ECO:0000259" key="2">
    <source>
        <dbReference type="Pfam" id="PF00535"/>
    </source>
</evidence>
<sequence length="313" mass="36137">MFQEKSIGVVVPAYNEENFIGKVIDTMPDFVDKIIIVNDCSNDRTGEMIEEYKTRNKKVVAIHHEKNGGNGKALITGYVEAIKIDLDIIAVMDGDAQMDPKDLFNIILPVVWGEVDYVKGNRLTHPDVAKIMPRHRYIGNSILTLLTKFATGYWHLMDPQYSFTAISKRALRSIDIEKMVPGFGYNADILCMLNIRGFKAKDVDAKPIYGDEKTKIKLASYIPKTSWILIKLFFKRLWKRYVVLDFHPIILFYMFSFFNIFIVSLPLAIYILLNIYSAPRTSLIIFFFAFTMGVFSMQFAIWMDIEYNRNSKL</sequence>
<feature type="domain" description="Glycosyltransferase 2-like" evidence="2">
    <location>
        <begin position="9"/>
        <end position="173"/>
    </location>
</feature>
<keyword evidence="1" id="KW-0812">Transmembrane</keyword>
<dbReference type="InterPro" id="IPR050256">
    <property type="entry name" value="Glycosyltransferase_2"/>
</dbReference>
<dbReference type="AlphaFoldDB" id="A0A0G0MBZ9"/>
<dbReference type="Gene3D" id="3.90.550.10">
    <property type="entry name" value="Spore Coat Polysaccharide Biosynthesis Protein SpsA, Chain A"/>
    <property type="match status" value="1"/>
</dbReference>
<dbReference type="EMBL" id="LBUU01000001">
    <property type="protein sequence ID" value="KKQ71269.1"/>
    <property type="molecule type" value="Genomic_DNA"/>
</dbReference>
<keyword evidence="1" id="KW-1133">Transmembrane helix</keyword>
<organism evidence="3 4">
    <name type="scientific">Candidatus Falkowbacteria bacterium GW2011_GWE1_38_31</name>
    <dbReference type="NCBI Taxonomy" id="1618638"/>
    <lineage>
        <taxon>Bacteria</taxon>
        <taxon>Candidatus Falkowiibacteriota</taxon>
    </lineage>
</organism>
<evidence type="ECO:0000313" key="3">
    <source>
        <dbReference type="EMBL" id="KKQ71269.1"/>
    </source>
</evidence>
<reference evidence="3 4" key="1">
    <citation type="journal article" date="2015" name="Nature">
        <title>rRNA introns, odd ribosomes, and small enigmatic genomes across a large radiation of phyla.</title>
        <authorList>
            <person name="Brown C.T."/>
            <person name="Hug L.A."/>
            <person name="Thomas B.C."/>
            <person name="Sharon I."/>
            <person name="Castelle C.J."/>
            <person name="Singh A."/>
            <person name="Wilkins M.J."/>
            <person name="Williams K.H."/>
            <person name="Banfield J.F."/>
        </authorList>
    </citation>
    <scope>NUCLEOTIDE SEQUENCE [LARGE SCALE GENOMIC DNA]</scope>
</reference>
<dbReference type="GO" id="GO:0016740">
    <property type="term" value="F:transferase activity"/>
    <property type="evidence" value="ECO:0007669"/>
    <property type="project" value="UniProtKB-KW"/>
</dbReference>
<evidence type="ECO:0000313" key="4">
    <source>
        <dbReference type="Proteomes" id="UP000034022"/>
    </source>
</evidence>
<protein>
    <submittedName>
        <fullName evidence="3">Glycosyltransferase, family 2</fullName>
    </submittedName>
</protein>
<dbReference type="Pfam" id="PF00535">
    <property type="entry name" value="Glycos_transf_2"/>
    <property type="match status" value="1"/>
</dbReference>
<accession>A0A0G0MBZ9</accession>
<evidence type="ECO:0000256" key="1">
    <source>
        <dbReference type="SAM" id="Phobius"/>
    </source>
</evidence>
<dbReference type="SUPFAM" id="SSF53448">
    <property type="entry name" value="Nucleotide-diphospho-sugar transferases"/>
    <property type="match status" value="1"/>
</dbReference>
<name>A0A0G0MBZ9_9BACT</name>
<dbReference type="CDD" id="cd04179">
    <property type="entry name" value="DPM_DPG-synthase_like"/>
    <property type="match status" value="1"/>
</dbReference>
<keyword evidence="3" id="KW-0808">Transferase</keyword>
<feature type="transmembrane region" description="Helical" evidence="1">
    <location>
        <begin position="283"/>
        <end position="303"/>
    </location>
</feature>
<dbReference type="InterPro" id="IPR001173">
    <property type="entry name" value="Glyco_trans_2-like"/>
</dbReference>
<proteinExistence type="predicted"/>
<dbReference type="InterPro" id="IPR029044">
    <property type="entry name" value="Nucleotide-diphossugar_trans"/>
</dbReference>
<keyword evidence="1" id="KW-0472">Membrane</keyword>
<dbReference type="PANTHER" id="PTHR48090">
    <property type="entry name" value="UNDECAPRENYL-PHOSPHATE 4-DEOXY-4-FORMAMIDO-L-ARABINOSE TRANSFERASE-RELATED"/>
    <property type="match status" value="1"/>
</dbReference>
<comment type="caution">
    <text evidence="3">The sequence shown here is derived from an EMBL/GenBank/DDBJ whole genome shotgun (WGS) entry which is preliminary data.</text>
</comment>
<dbReference type="PANTHER" id="PTHR48090:SF7">
    <property type="entry name" value="RFBJ PROTEIN"/>
    <property type="match status" value="1"/>
</dbReference>
<gene>
    <name evidence="3" type="ORF">US91_C0001G0196</name>
</gene>
<dbReference type="Proteomes" id="UP000034022">
    <property type="component" value="Unassembled WGS sequence"/>
</dbReference>
<feature type="transmembrane region" description="Helical" evidence="1">
    <location>
        <begin position="250"/>
        <end position="276"/>
    </location>
</feature>